<evidence type="ECO:0000313" key="16">
    <source>
        <dbReference type="EMBL" id="GBC59230.1"/>
    </source>
</evidence>
<comment type="similarity">
    <text evidence="13 14">Belongs to the NAD-dependent DNA ligase family. LigA subfamily.</text>
</comment>
<dbReference type="InterPro" id="IPR004150">
    <property type="entry name" value="NAD_DNA_ligase_OB"/>
</dbReference>
<dbReference type="Pfam" id="PF03119">
    <property type="entry name" value="DNA_ligase_ZBD"/>
    <property type="match status" value="1"/>
</dbReference>
<sequence>MSDGSVTPDLDPAIVAKTETLRKALHHHNYRYYVLDDPEISDAEYDRMMRELMALEEAHPELDSPDSPTRRVGAPPLSEFPKVQHTIPMLSLDNAFNDGDITDFDRRVRKLLETGDAIRYTAEPKLDGLAVELVYEKGRLVMASTRGDGVTGEVITDNVRTIRSVPLVLQPEGKQIMPSLLEVRGEVFISHEGFRRLNAERLEMEMPPFANPRNAAAGSLRQLDSRVTAKRPLEIFAYGLGSVADLAFDSHWEMLRTLKTLGFRVNPIIKAGLTVSGVVAYYEELSNMRHALPYDIDGMVVKVDSLELQRKLGAKSRSPRWAIAYKFAAVQETTRILDIDVQVGRTGALTPVARLEPVSVGGATVSNATLHNEDEIRRKDVRIGDTVLIQRAGDVIPEVVKVIESVRTGGEKVFEMPSECPVCGAEVERNEGEAVSRCINISCPAQIRGRIRHFAAKGAFDIDGLGIRLVEQLVDKGLLKSYADLFHLDAPTLEALERMGARSAKNLVAAIEKSKKISLARFVYALGIRHVGESIAGILADRFQSLEKLVEATTVEELEAVEGIGSEIARSFRHFFDQPENRKTLERLLQSGVELQFKDSGQKAELAGKTFVLTGTLEGMSRSEAKKRIEAAGGKVTGSVSQKTDYVVAGEKAGSKLDKAQKLNIEILDEDAFKRMMTNL</sequence>
<dbReference type="InterPro" id="IPR003583">
    <property type="entry name" value="Hlx-hairpin-Hlx_DNA-bd_motif"/>
</dbReference>
<feature type="binding site" evidence="14">
    <location>
        <position position="420"/>
    </location>
    <ligand>
        <name>Zn(2+)</name>
        <dbReference type="ChEBI" id="CHEBI:29105"/>
    </ligand>
</feature>
<feature type="binding site" evidence="14">
    <location>
        <begin position="91"/>
        <end position="92"/>
    </location>
    <ligand>
        <name>NAD(+)</name>
        <dbReference type="ChEBI" id="CHEBI:57540"/>
    </ligand>
</feature>
<keyword evidence="8 14" id="KW-0862">Zinc</keyword>
<dbReference type="HAMAP" id="MF_01588">
    <property type="entry name" value="DNA_ligase_A"/>
    <property type="match status" value="1"/>
</dbReference>
<dbReference type="Pfam" id="PF01653">
    <property type="entry name" value="DNA_ligase_aden"/>
    <property type="match status" value="1"/>
</dbReference>
<dbReference type="GO" id="GO:0003911">
    <property type="term" value="F:DNA ligase (NAD+) activity"/>
    <property type="evidence" value="ECO:0007669"/>
    <property type="project" value="UniProtKB-UniRule"/>
</dbReference>
<dbReference type="EC" id="6.5.1.2" evidence="2 14"/>
<keyword evidence="4 14" id="KW-0436">Ligase</keyword>
<dbReference type="FunFam" id="3.30.470.30:FF:000001">
    <property type="entry name" value="DNA ligase"/>
    <property type="match status" value="1"/>
</dbReference>
<comment type="caution">
    <text evidence="16">The sequence shown here is derived from an EMBL/GenBank/DDBJ whole genome shotgun (WGS) entry which is preliminary data.</text>
</comment>
<dbReference type="Gene3D" id="3.30.470.30">
    <property type="entry name" value="DNA ligase/mRNA capping enzyme"/>
    <property type="match status" value="1"/>
</dbReference>
<evidence type="ECO:0000256" key="11">
    <source>
        <dbReference type="ARBA" id="ARBA00023204"/>
    </source>
</evidence>
<name>A0A401FQJ6_9BACT</name>
<keyword evidence="6 14" id="KW-0479">Metal-binding</keyword>
<evidence type="ECO:0000313" key="17">
    <source>
        <dbReference type="Proteomes" id="UP000288096"/>
    </source>
</evidence>
<dbReference type="FunFam" id="1.10.150.20:FF:000007">
    <property type="entry name" value="DNA ligase"/>
    <property type="match status" value="1"/>
</dbReference>
<dbReference type="GO" id="GO:0006260">
    <property type="term" value="P:DNA replication"/>
    <property type="evidence" value="ECO:0007669"/>
    <property type="project" value="UniProtKB-KW"/>
</dbReference>
<dbReference type="InterPro" id="IPR041663">
    <property type="entry name" value="DisA/LigA_HHH"/>
</dbReference>
<evidence type="ECO:0000256" key="3">
    <source>
        <dbReference type="ARBA" id="ARBA00013308"/>
    </source>
</evidence>
<keyword evidence="10 14" id="KW-0520">NAD</keyword>
<dbReference type="Pfam" id="PF12826">
    <property type="entry name" value="HHH_2"/>
    <property type="match status" value="1"/>
</dbReference>
<evidence type="ECO:0000256" key="6">
    <source>
        <dbReference type="ARBA" id="ARBA00022723"/>
    </source>
</evidence>
<dbReference type="SUPFAM" id="SSF47781">
    <property type="entry name" value="RuvA domain 2-like"/>
    <property type="match status" value="1"/>
</dbReference>
<dbReference type="CDD" id="cd00114">
    <property type="entry name" value="LIGANc"/>
    <property type="match status" value="1"/>
</dbReference>
<dbReference type="EMBL" id="BEXT01000001">
    <property type="protein sequence ID" value="GBC59230.1"/>
    <property type="molecule type" value="Genomic_DNA"/>
</dbReference>
<dbReference type="CDD" id="cd17748">
    <property type="entry name" value="BRCT_DNA_ligase_like"/>
    <property type="match status" value="1"/>
</dbReference>
<dbReference type="PROSITE" id="PS01056">
    <property type="entry name" value="DNA_LIGASE_N2"/>
    <property type="match status" value="1"/>
</dbReference>
<evidence type="ECO:0000256" key="8">
    <source>
        <dbReference type="ARBA" id="ARBA00022833"/>
    </source>
</evidence>
<evidence type="ECO:0000256" key="9">
    <source>
        <dbReference type="ARBA" id="ARBA00022842"/>
    </source>
</evidence>
<feature type="binding site" evidence="14">
    <location>
        <position position="326"/>
    </location>
    <ligand>
        <name>NAD(+)</name>
        <dbReference type="ChEBI" id="CHEBI:57540"/>
    </ligand>
</feature>
<dbReference type="Gene3D" id="1.10.150.20">
    <property type="entry name" value="5' to 3' exonuclease, C-terminal subdomain"/>
    <property type="match status" value="2"/>
</dbReference>
<feature type="binding site" evidence="14">
    <location>
        <position position="186"/>
    </location>
    <ligand>
        <name>NAD(+)</name>
        <dbReference type="ChEBI" id="CHEBI:57540"/>
    </ligand>
</feature>
<dbReference type="Gene3D" id="3.40.50.10190">
    <property type="entry name" value="BRCT domain"/>
    <property type="match status" value="1"/>
</dbReference>
<dbReference type="Pfam" id="PF14520">
    <property type="entry name" value="HHH_5"/>
    <property type="match status" value="1"/>
</dbReference>
<dbReference type="InterPro" id="IPR033136">
    <property type="entry name" value="DNA_ligase_CS"/>
</dbReference>
<feature type="binding site" evidence="14">
    <location>
        <begin position="42"/>
        <end position="46"/>
    </location>
    <ligand>
        <name>NAD(+)</name>
        <dbReference type="ChEBI" id="CHEBI:57540"/>
    </ligand>
</feature>
<evidence type="ECO:0000256" key="2">
    <source>
        <dbReference type="ARBA" id="ARBA00012722"/>
    </source>
</evidence>
<dbReference type="Gene3D" id="6.20.10.30">
    <property type="match status" value="1"/>
</dbReference>
<feature type="binding site" evidence="14">
    <location>
        <position position="123"/>
    </location>
    <ligand>
        <name>NAD(+)</name>
        <dbReference type="ChEBI" id="CHEBI:57540"/>
    </ligand>
</feature>
<comment type="caution">
    <text evidence="14">Lacks conserved residue(s) required for the propagation of feature annotation.</text>
</comment>
<dbReference type="SUPFAM" id="SSF56091">
    <property type="entry name" value="DNA ligase/mRNA capping enzyme, catalytic domain"/>
    <property type="match status" value="1"/>
</dbReference>
<dbReference type="SMART" id="SM00292">
    <property type="entry name" value="BRCT"/>
    <property type="match status" value="1"/>
</dbReference>
<dbReference type="PANTHER" id="PTHR23389:SF9">
    <property type="entry name" value="DNA LIGASE"/>
    <property type="match status" value="1"/>
</dbReference>
<comment type="cofactor">
    <cofactor evidence="14">
        <name>Mg(2+)</name>
        <dbReference type="ChEBI" id="CHEBI:18420"/>
    </cofactor>
    <cofactor evidence="14">
        <name>Mn(2+)</name>
        <dbReference type="ChEBI" id="CHEBI:29035"/>
    </cofactor>
</comment>
<dbReference type="InterPro" id="IPR013840">
    <property type="entry name" value="DNAligase_N"/>
</dbReference>
<reference evidence="17" key="2">
    <citation type="submission" date="2019-01" db="EMBL/GenBank/DDBJ databases">
        <title>Genome sequence of Desulfonema ishimotonii strain Tokyo 01.</title>
        <authorList>
            <person name="Fukui M."/>
        </authorList>
    </citation>
    <scope>NUCLEOTIDE SEQUENCE [LARGE SCALE GENOMIC DNA]</scope>
    <source>
        <strain evidence="17">Tokyo 01</strain>
    </source>
</reference>
<dbReference type="InterPro" id="IPR004149">
    <property type="entry name" value="Znf_DNAligase_C4"/>
</dbReference>
<dbReference type="InterPro" id="IPR012340">
    <property type="entry name" value="NA-bd_OB-fold"/>
</dbReference>
<dbReference type="Gene3D" id="2.40.50.140">
    <property type="entry name" value="Nucleic acid-binding proteins"/>
    <property type="match status" value="1"/>
</dbReference>
<dbReference type="Proteomes" id="UP000288096">
    <property type="component" value="Unassembled WGS sequence"/>
</dbReference>
<dbReference type="Pfam" id="PF03120">
    <property type="entry name" value="OB_DNA_ligase"/>
    <property type="match status" value="1"/>
</dbReference>
<dbReference type="PIRSF" id="PIRSF001604">
    <property type="entry name" value="LigA"/>
    <property type="match status" value="1"/>
</dbReference>
<evidence type="ECO:0000256" key="4">
    <source>
        <dbReference type="ARBA" id="ARBA00022598"/>
    </source>
</evidence>
<keyword evidence="7 14" id="KW-0227">DNA damage</keyword>
<proteinExistence type="inferred from homology"/>
<dbReference type="InterPro" id="IPR013839">
    <property type="entry name" value="DNAligase_adenylation"/>
</dbReference>
<protein>
    <recommendedName>
        <fullName evidence="3 14">DNA ligase</fullName>
        <ecNumber evidence="2 14">6.5.1.2</ecNumber>
    </recommendedName>
    <alternativeName>
        <fullName evidence="14">Polydeoxyribonucleotide synthase [NAD(+)]</fullName>
    </alternativeName>
</protein>
<keyword evidence="17" id="KW-1185">Reference proteome</keyword>
<dbReference type="SUPFAM" id="SSF50249">
    <property type="entry name" value="Nucleic acid-binding proteins"/>
    <property type="match status" value="1"/>
</dbReference>
<dbReference type="PANTHER" id="PTHR23389">
    <property type="entry name" value="CHROMOSOME TRANSMISSION FIDELITY FACTOR 18"/>
    <property type="match status" value="1"/>
</dbReference>
<dbReference type="NCBIfam" id="TIGR00575">
    <property type="entry name" value="dnlj"/>
    <property type="match status" value="1"/>
</dbReference>
<evidence type="ECO:0000256" key="12">
    <source>
        <dbReference type="ARBA" id="ARBA00034005"/>
    </source>
</evidence>
<feature type="binding site" evidence="14">
    <location>
        <position position="443"/>
    </location>
    <ligand>
        <name>Zn(2+)</name>
        <dbReference type="ChEBI" id="CHEBI:29105"/>
    </ligand>
</feature>
<dbReference type="PROSITE" id="PS50172">
    <property type="entry name" value="BRCT"/>
    <property type="match status" value="1"/>
</dbReference>
<dbReference type="GO" id="GO:0005829">
    <property type="term" value="C:cytosol"/>
    <property type="evidence" value="ECO:0007669"/>
    <property type="project" value="TreeGrafter"/>
</dbReference>
<evidence type="ECO:0000256" key="13">
    <source>
        <dbReference type="ARBA" id="ARBA00060881"/>
    </source>
</evidence>
<feature type="binding site" evidence="14">
    <location>
        <position position="423"/>
    </location>
    <ligand>
        <name>Zn(2+)</name>
        <dbReference type="ChEBI" id="CHEBI:29105"/>
    </ligand>
</feature>
<keyword evidence="14" id="KW-0464">Manganese</keyword>
<keyword evidence="9 14" id="KW-0460">Magnesium</keyword>
<dbReference type="FunFam" id="2.40.50.140:FF:000012">
    <property type="entry name" value="DNA ligase"/>
    <property type="match status" value="1"/>
</dbReference>
<keyword evidence="11 14" id="KW-0234">DNA repair</keyword>
<dbReference type="GO" id="GO:0046872">
    <property type="term" value="F:metal ion binding"/>
    <property type="evidence" value="ECO:0007669"/>
    <property type="project" value="UniProtKB-KW"/>
</dbReference>
<comment type="function">
    <text evidence="1 14">DNA ligase that catalyzes the formation of phosphodiester linkages between 5'-phosphoryl and 3'-hydroxyl groups in double-stranded DNA using NAD as a coenzyme and as the energy source for the reaction. It is essential for DNA replication and repair of damaged DNA.</text>
</comment>
<comment type="catalytic activity">
    <reaction evidence="12 14">
        <text>NAD(+) + (deoxyribonucleotide)n-3'-hydroxyl + 5'-phospho-(deoxyribonucleotide)m = (deoxyribonucleotide)n+m + AMP + beta-nicotinamide D-nucleotide.</text>
        <dbReference type="EC" id="6.5.1.2"/>
    </reaction>
</comment>
<dbReference type="InterPro" id="IPR001357">
    <property type="entry name" value="BRCT_dom"/>
</dbReference>
<organism evidence="16 17">
    <name type="scientific">Desulfonema ishimotonii</name>
    <dbReference type="NCBI Taxonomy" id="45657"/>
    <lineage>
        <taxon>Bacteria</taxon>
        <taxon>Pseudomonadati</taxon>
        <taxon>Thermodesulfobacteriota</taxon>
        <taxon>Desulfobacteria</taxon>
        <taxon>Desulfobacterales</taxon>
        <taxon>Desulfococcaceae</taxon>
        <taxon>Desulfonema</taxon>
    </lineage>
</organism>
<dbReference type="InterPro" id="IPR036420">
    <property type="entry name" value="BRCT_dom_sf"/>
</dbReference>
<dbReference type="InterPro" id="IPR001679">
    <property type="entry name" value="DNA_ligase"/>
</dbReference>
<evidence type="ECO:0000256" key="14">
    <source>
        <dbReference type="HAMAP-Rule" id="MF_01588"/>
    </source>
</evidence>
<gene>
    <name evidence="14" type="primary">ligA</name>
    <name evidence="16" type="ORF">DENIS_0166</name>
</gene>
<evidence type="ECO:0000256" key="10">
    <source>
        <dbReference type="ARBA" id="ARBA00023027"/>
    </source>
</evidence>
<dbReference type="Pfam" id="PF22745">
    <property type="entry name" value="Nlig-Ia"/>
    <property type="match status" value="1"/>
</dbReference>
<dbReference type="SMART" id="SM00532">
    <property type="entry name" value="LIGANc"/>
    <property type="match status" value="1"/>
</dbReference>
<accession>A0A401FQJ6</accession>
<dbReference type="FunFam" id="1.10.287.610:FF:000002">
    <property type="entry name" value="DNA ligase"/>
    <property type="match status" value="1"/>
</dbReference>
<reference evidence="17" key="1">
    <citation type="submission" date="2017-11" db="EMBL/GenBank/DDBJ databases">
        <authorList>
            <person name="Watanabe M."/>
            <person name="Kojima H."/>
        </authorList>
    </citation>
    <scope>NUCLEOTIDE SEQUENCE [LARGE SCALE GENOMIC DNA]</scope>
    <source>
        <strain evidence="17">Tokyo 01</strain>
    </source>
</reference>
<feature type="binding site" evidence="14">
    <location>
        <position position="302"/>
    </location>
    <ligand>
        <name>NAD(+)</name>
        <dbReference type="ChEBI" id="CHEBI:57540"/>
    </ligand>
</feature>
<dbReference type="InterPro" id="IPR010994">
    <property type="entry name" value="RuvA_2-like"/>
</dbReference>
<evidence type="ECO:0000256" key="5">
    <source>
        <dbReference type="ARBA" id="ARBA00022705"/>
    </source>
</evidence>
<dbReference type="FunFam" id="1.10.150.20:FF:000006">
    <property type="entry name" value="DNA ligase"/>
    <property type="match status" value="1"/>
</dbReference>
<evidence type="ECO:0000256" key="7">
    <source>
        <dbReference type="ARBA" id="ARBA00022763"/>
    </source>
</evidence>
<dbReference type="FunFam" id="3.40.50.10190:FF:000054">
    <property type="entry name" value="DNA ligase"/>
    <property type="match status" value="1"/>
</dbReference>
<dbReference type="SUPFAM" id="SSF52113">
    <property type="entry name" value="BRCT domain"/>
    <property type="match status" value="1"/>
</dbReference>
<dbReference type="OrthoDB" id="9759736at2"/>
<dbReference type="RefSeq" id="WP_124326758.1">
    <property type="nucleotide sequence ID" value="NZ_BEXT01000001.1"/>
</dbReference>
<keyword evidence="5 14" id="KW-0235">DNA replication</keyword>
<evidence type="ECO:0000256" key="1">
    <source>
        <dbReference type="ARBA" id="ARBA00004067"/>
    </source>
</evidence>
<dbReference type="GO" id="GO:0006281">
    <property type="term" value="P:DNA repair"/>
    <property type="evidence" value="ECO:0007669"/>
    <property type="project" value="UniProtKB-KW"/>
</dbReference>
<dbReference type="Gene3D" id="1.10.287.610">
    <property type="entry name" value="Helix hairpin bin"/>
    <property type="match status" value="1"/>
</dbReference>
<dbReference type="AlphaFoldDB" id="A0A401FQJ6"/>
<feature type="binding site" evidence="14">
    <location>
        <position position="146"/>
    </location>
    <ligand>
        <name>NAD(+)</name>
        <dbReference type="ChEBI" id="CHEBI:57540"/>
    </ligand>
</feature>
<dbReference type="GO" id="GO:0003677">
    <property type="term" value="F:DNA binding"/>
    <property type="evidence" value="ECO:0007669"/>
    <property type="project" value="InterPro"/>
</dbReference>
<dbReference type="Pfam" id="PF00533">
    <property type="entry name" value="BRCT"/>
    <property type="match status" value="1"/>
</dbReference>
<feature type="domain" description="BRCT" evidence="15">
    <location>
        <begin position="601"/>
        <end position="680"/>
    </location>
</feature>
<dbReference type="NCBIfam" id="NF005932">
    <property type="entry name" value="PRK07956.1"/>
    <property type="match status" value="1"/>
</dbReference>
<evidence type="ECO:0000259" key="15">
    <source>
        <dbReference type="PROSITE" id="PS50172"/>
    </source>
</evidence>
<dbReference type="SMART" id="SM00278">
    <property type="entry name" value="HhH1"/>
    <property type="match status" value="2"/>
</dbReference>
<feature type="active site" description="N6-AMP-lysine intermediate" evidence="14">
    <location>
        <position position="125"/>
    </location>
</feature>